<dbReference type="OrthoDB" id="152510at2"/>
<evidence type="ECO:0000313" key="3">
    <source>
        <dbReference type="Proteomes" id="UP000245368"/>
    </source>
</evidence>
<proteinExistence type="predicted"/>
<dbReference type="Proteomes" id="UP000245368">
    <property type="component" value="Chromosome"/>
</dbReference>
<evidence type="ECO:0000313" key="2">
    <source>
        <dbReference type="EMBL" id="AWN22554.1"/>
    </source>
</evidence>
<organism evidence="2 3">
    <name type="scientific">Deinococcus irradiatisoli</name>
    <dbReference type="NCBI Taxonomy" id="2202254"/>
    <lineage>
        <taxon>Bacteria</taxon>
        <taxon>Thermotogati</taxon>
        <taxon>Deinococcota</taxon>
        <taxon>Deinococci</taxon>
        <taxon>Deinococcales</taxon>
        <taxon>Deinococcaceae</taxon>
        <taxon>Deinococcus</taxon>
    </lineage>
</organism>
<dbReference type="InterPro" id="IPR036291">
    <property type="entry name" value="NAD(P)-bd_dom_sf"/>
</dbReference>
<protein>
    <submittedName>
        <fullName evidence="2">NAD(P)-dependent oxidoreductase</fullName>
    </submittedName>
</protein>
<feature type="domain" description="NAD(P)-binding" evidence="1">
    <location>
        <begin position="6"/>
        <end position="184"/>
    </location>
</feature>
<dbReference type="Pfam" id="PF13460">
    <property type="entry name" value="NAD_binding_10"/>
    <property type="match status" value="1"/>
</dbReference>
<sequence length="283" mass="29973">MIAITGATGHLGRLTIQALLERGTAPQDIVAVVRTPSKAADLAQQGVQVRQGDYAQPETLPLALAGVSTLLLISSNDLTDRVSQHRHVIEAARQAGVKRLVYTSLLKADTSSLSLAADHFATEELIRTSGMGFVFLRNGWYFENYNPVQAAQTGAILGSAGTGRVSAASRADYAQAAAAVLTEPGDNNQIYELGGDQAFSLDELAAEVQAQSGRPVMYRDLPPEEYAQTLTGFGLPPALAQMLASSDVGLARGDLFTERRDLSQLLGRPTTPMPKAVAQALQG</sequence>
<dbReference type="InterPro" id="IPR016040">
    <property type="entry name" value="NAD(P)-bd_dom"/>
</dbReference>
<dbReference type="Gene3D" id="3.90.25.10">
    <property type="entry name" value="UDP-galactose 4-epimerase, domain 1"/>
    <property type="match status" value="1"/>
</dbReference>
<dbReference type="Gene3D" id="3.40.50.720">
    <property type="entry name" value="NAD(P)-binding Rossmann-like Domain"/>
    <property type="match status" value="1"/>
</dbReference>
<dbReference type="RefSeq" id="WP_109825726.1">
    <property type="nucleotide sequence ID" value="NZ_CP029494.1"/>
</dbReference>
<dbReference type="PANTHER" id="PTHR47129:SF1">
    <property type="entry name" value="NMRA-LIKE DOMAIN-CONTAINING PROTEIN"/>
    <property type="match status" value="1"/>
</dbReference>
<accession>A0A2Z3JMW9</accession>
<dbReference type="SUPFAM" id="SSF51735">
    <property type="entry name" value="NAD(P)-binding Rossmann-fold domains"/>
    <property type="match status" value="1"/>
</dbReference>
<reference evidence="2 3" key="1">
    <citation type="submission" date="2018-05" db="EMBL/GenBank/DDBJ databases">
        <title>Complete Genome Sequence of Deinococcus sp. strain 17bor-2.</title>
        <authorList>
            <person name="Srinivasan S."/>
        </authorList>
    </citation>
    <scope>NUCLEOTIDE SEQUENCE [LARGE SCALE GENOMIC DNA]</scope>
    <source>
        <strain evidence="2 3">17bor-2</strain>
    </source>
</reference>
<dbReference type="EMBL" id="CP029494">
    <property type="protein sequence ID" value="AWN22554.1"/>
    <property type="molecule type" value="Genomic_DNA"/>
</dbReference>
<name>A0A2Z3JMW9_9DEIO</name>
<keyword evidence="3" id="KW-1185">Reference proteome</keyword>
<dbReference type="PANTHER" id="PTHR47129">
    <property type="entry name" value="QUINONE OXIDOREDUCTASE 2"/>
    <property type="match status" value="1"/>
</dbReference>
<dbReference type="CDD" id="cd05269">
    <property type="entry name" value="TMR_SDR_a"/>
    <property type="match status" value="1"/>
</dbReference>
<dbReference type="InterPro" id="IPR052718">
    <property type="entry name" value="NmrA-type_oxidoreductase"/>
</dbReference>
<gene>
    <name evidence="2" type="ORF">DKM44_04335</name>
</gene>
<dbReference type="AlphaFoldDB" id="A0A2Z3JMW9"/>
<evidence type="ECO:0000259" key="1">
    <source>
        <dbReference type="Pfam" id="PF13460"/>
    </source>
</evidence>
<dbReference type="KEGG" id="dez:DKM44_04335"/>